<dbReference type="Gene3D" id="2.60.60.30">
    <property type="entry name" value="sav2460 like domains"/>
    <property type="match status" value="1"/>
</dbReference>
<evidence type="ECO:0000313" key="3">
    <source>
        <dbReference type="Proteomes" id="UP001592582"/>
    </source>
</evidence>
<dbReference type="EMBL" id="JBHEZX010000001">
    <property type="protein sequence ID" value="MFC1408034.1"/>
    <property type="molecule type" value="Genomic_DNA"/>
</dbReference>
<feature type="domain" description="TerD" evidence="1">
    <location>
        <begin position="1"/>
        <end position="171"/>
    </location>
</feature>
<dbReference type="InterPro" id="IPR016031">
    <property type="entry name" value="Trp_RNA-bd_attenuator-like_dom"/>
</dbReference>
<gene>
    <name evidence="2" type="ORF">ACEZDG_01930</name>
</gene>
<reference evidence="2 3" key="1">
    <citation type="submission" date="2024-09" db="EMBL/GenBank/DDBJ databases">
        <authorList>
            <person name="Lee S.D."/>
        </authorList>
    </citation>
    <scope>NUCLEOTIDE SEQUENCE [LARGE SCALE GENOMIC DNA]</scope>
    <source>
        <strain evidence="2 3">N1-1</strain>
    </source>
</reference>
<evidence type="ECO:0000259" key="1">
    <source>
        <dbReference type="Pfam" id="PF02342"/>
    </source>
</evidence>
<dbReference type="Pfam" id="PF01987">
    <property type="entry name" value="AIM24"/>
    <property type="match status" value="1"/>
</dbReference>
<dbReference type="InterPro" id="IPR002838">
    <property type="entry name" value="AIM24"/>
</dbReference>
<comment type="caution">
    <text evidence="2">The sequence shown here is derived from an EMBL/GenBank/DDBJ whole genome shotgun (WGS) entry which is preliminary data.</text>
</comment>
<dbReference type="CDD" id="cd06974">
    <property type="entry name" value="TerD_like"/>
    <property type="match status" value="1"/>
</dbReference>
<proteinExistence type="predicted"/>
<protein>
    <submittedName>
        <fullName evidence="2">TerD family protein</fullName>
    </submittedName>
</protein>
<evidence type="ECO:0000313" key="2">
    <source>
        <dbReference type="EMBL" id="MFC1408034.1"/>
    </source>
</evidence>
<dbReference type="PANTHER" id="PTHR32097">
    <property type="entry name" value="CAMP-BINDING PROTEIN 1-RELATED"/>
    <property type="match status" value="1"/>
</dbReference>
<dbReference type="SUPFAM" id="SSF51219">
    <property type="entry name" value="TRAP-like"/>
    <property type="match status" value="1"/>
</dbReference>
<dbReference type="Proteomes" id="UP001592582">
    <property type="component" value="Unassembled WGS sequence"/>
</dbReference>
<keyword evidence="3" id="KW-1185">Reference proteome</keyword>
<dbReference type="Gene3D" id="3.60.160.10">
    <property type="entry name" value="Mitochondrial biogenesis AIM24"/>
    <property type="match status" value="1"/>
</dbReference>
<dbReference type="RefSeq" id="WP_380501488.1">
    <property type="nucleotide sequence ID" value="NZ_JBHEZX010000001.1"/>
</dbReference>
<accession>A0ABV6V2T8</accession>
<dbReference type="PANTHER" id="PTHR32097:SF3">
    <property type="entry name" value="TELLURITE RESISTANCE PROTEIN"/>
    <property type="match status" value="1"/>
</dbReference>
<dbReference type="InterPro" id="IPR003325">
    <property type="entry name" value="TerD"/>
</dbReference>
<dbReference type="InterPro" id="IPR036983">
    <property type="entry name" value="AIM24_sf"/>
</dbReference>
<organism evidence="2 3">
    <name type="scientific">Streptacidiphilus alkalitolerans</name>
    <dbReference type="NCBI Taxonomy" id="3342712"/>
    <lineage>
        <taxon>Bacteria</taxon>
        <taxon>Bacillati</taxon>
        <taxon>Actinomycetota</taxon>
        <taxon>Actinomycetes</taxon>
        <taxon>Kitasatosporales</taxon>
        <taxon>Streptomycetaceae</taxon>
        <taxon>Streptacidiphilus</taxon>
    </lineage>
</organism>
<sequence length="427" mass="45261">MSRDLAKGARVRLSELTGDSELRLGVTLDAPGVAFDFSVFGLDADERLSDDRYFVFFNQPASPENAIELLSPQDGDQASFRLRLDSVPAQVHRMALTATLDGDGTMAQVSSGHVRLLAGGQEVVRYSFTGTEFSTERAVMLADVYRRAGAWSIVAVGQGFDGGLQALLENYGGEVLEEDPAAAPAPALVPAAPVPVVAAAPAPAAEPASARVSLLKYAELPEQTGWLQQNPQLVRFTLAKNAEVLALQGSMVAYQGEADFSHESSGVLRKLIGNLTGQQLKLMRVRGDGQVFLADGASQLHVVRLEGESLCVGADRILAFDAGLDIEVRRIEGEGLPGGGFHTLQFSGHGTLVVKTSGTPVVLEVTPAPETQVDINALVAWTRGSQVITTAPVRIRRSGVAGRSAETCTLQFRGGPGNFVIVQPYEA</sequence>
<dbReference type="Pfam" id="PF02342">
    <property type="entry name" value="TerD"/>
    <property type="match status" value="1"/>
</dbReference>
<dbReference type="InterPro" id="IPR051324">
    <property type="entry name" value="Stress/Tellurium_Resist"/>
</dbReference>
<name>A0ABV6V2T8_9ACTN</name>